<dbReference type="AlphaFoldDB" id="A0A344TT41"/>
<proteinExistence type="predicted"/>
<dbReference type="KEGG" id="run:DR864_28480"/>
<feature type="signal peptide" evidence="1">
    <location>
        <begin position="1"/>
        <end position="22"/>
    </location>
</feature>
<evidence type="ECO:0000256" key="1">
    <source>
        <dbReference type="SAM" id="SignalP"/>
    </source>
</evidence>
<name>A0A344TT41_9BACT</name>
<evidence type="ECO:0000313" key="3">
    <source>
        <dbReference type="Proteomes" id="UP000251993"/>
    </source>
</evidence>
<gene>
    <name evidence="2" type="ORF">DR864_28480</name>
</gene>
<keyword evidence="3" id="KW-1185">Reference proteome</keyword>
<dbReference type="Proteomes" id="UP000251993">
    <property type="component" value="Plasmid unnamed1"/>
</dbReference>
<keyword evidence="2" id="KW-0614">Plasmid</keyword>
<accession>A0A344TT41</accession>
<dbReference type="EMBL" id="CP030851">
    <property type="protein sequence ID" value="AXE21812.1"/>
    <property type="molecule type" value="Genomic_DNA"/>
</dbReference>
<geneLocation type="plasmid" evidence="2 3">
    <name>unnamed1</name>
</geneLocation>
<keyword evidence="1" id="KW-0732">Signal</keyword>
<organism evidence="2 3">
    <name type="scientific">Runella rosea</name>
    <dbReference type="NCBI Taxonomy" id="2259595"/>
    <lineage>
        <taxon>Bacteria</taxon>
        <taxon>Pseudomonadati</taxon>
        <taxon>Bacteroidota</taxon>
        <taxon>Cytophagia</taxon>
        <taxon>Cytophagales</taxon>
        <taxon>Spirosomataceae</taxon>
        <taxon>Runella</taxon>
    </lineage>
</organism>
<feature type="chain" id="PRO_5016674365" evidence="1">
    <location>
        <begin position="23"/>
        <end position="92"/>
    </location>
</feature>
<sequence length="92" mass="10457">MKSYLYLILTTFLFLLSRGSFAQTKVISVDTVSGVPSETLPFDQAFVLKIPTKAARVTAIAFMPHVGRKTFKESLEHRDNDFVVTIQDYNRQ</sequence>
<reference evidence="2 3" key="1">
    <citation type="submission" date="2018-07" db="EMBL/GenBank/DDBJ databases">
        <title>Genome sequencing of Runella.</title>
        <authorList>
            <person name="Baek M.-G."/>
            <person name="Yi H."/>
        </authorList>
    </citation>
    <scope>NUCLEOTIDE SEQUENCE [LARGE SCALE GENOMIC DNA]</scope>
    <source>
        <strain evidence="2 3">HYN0085</strain>
        <plasmid evidence="2 3">unnamed1</plasmid>
    </source>
</reference>
<protein>
    <submittedName>
        <fullName evidence="2">Uncharacterized protein</fullName>
    </submittedName>
</protein>
<evidence type="ECO:0000313" key="2">
    <source>
        <dbReference type="EMBL" id="AXE21812.1"/>
    </source>
</evidence>